<protein>
    <recommendedName>
        <fullName evidence="5">CDP-diacylglycerol--glycerol-3-phosphate 3-phosphatidyltransferase</fullName>
        <ecNumber evidence="4">2.7.8.5</ecNumber>
    </recommendedName>
</protein>
<evidence type="ECO:0000256" key="8">
    <source>
        <dbReference type="ARBA" id="ARBA00022692"/>
    </source>
</evidence>
<dbReference type="PROSITE" id="PS00379">
    <property type="entry name" value="CDP_ALCOHOL_P_TRANSF"/>
    <property type="match status" value="1"/>
</dbReference>
<dbReference type="InterPro" id="IPR004570">
    <property type="entry name" value="Phosphatidylglycerol_P_synth"/>
</dbReference>
<evidence type="ECO:0000256" key="14">
    <source>
        <dbReference type="ARBA" id="ARBA00048586"/>
    </source>
</evidence>
<sequence length="196" mass="22616">MTETKLSERFWTLPNVLSLLRIVLVFPVLYLLRYPHMRLYVFLLVAVAYVTDFLDGWIARTFQLQSLVGTILDPIGDKLLAVTLATVLYIQQEIPFVFFAVVAMRDIIIALGAIYALNMYRYVFLPLVVGKLTTFMLGFFYCSFLFAGTRWGEAFPWLSTVNRYLLWLVVGLLVFSGLAYVINYIRYFIESKNSQG</sequence>
<keyword evidence="8 16" id="KW-0812">Transmembrane</keyword>
<keyword evidence="9 16" id="KW-1133">Transmembrane helix</keyword>
<dbReference type="KEGG" id="taqu:KDW03_01400"/>
<dbReference type="InterPro" id="IPR043130">
    <property type="entry name" value="CDP-OH_PTrfase_TM_dom"/>
</dbReference>
<evidence type="ECO:0000313" key="18">
    <source>
        <dbReference type="Proteomes" id="UP001056539"/>
    </source>
</evidence>
<keyword evidence="12" id="KW-0594">Phospholipid biosynthesis</keyword>
<evidence type="ECO:0000256" key="4">
    <source>
        <dbReference type="ARBA" id="ARBA00013170"/>
    </source>
</evidence>
<evidence type="ECO:0000256" key="13">
    <source>
        <dbReference type="ARBA" id="ARBA00023264"/>
    </source>
</evidence>
<gene>
    <name evidence="17" type="ORF">KDW03_01400</name>
</gene>
<feature type="transmembrane region" description="Helical" evidence="16">
    <location>
        <begin position="39"/>
        <end position="59"/>
    </location>
</feature>
<keyword evidence="18" id="KW-1185">Reference proteome</keyword>
<comment type="catalytic activity">
    <reaction evidence="14">
        <text>a CDP-1,2-diacyl-sn-glycerol + sn-glycerol 3-phosphate = a 1,2-diacyl-sn-glycero-3-phospho-(1'-sn-glycero-3'-phosphate) + CMP + H(+)</text>
        <dbReference type="Rhea" id="RHEA:12593"/>
        <dbReference type="ChEBI" id="CHEBI:15378"/>
        <dbReference type="ChEBI" id="CHEBI:57597"/>
        <dbReference type="ChEBI" id="CHEBI:58332"/>
        <dbReference type="ChEBI" id="CHEBI:60110"/>
        <dbReference type="ChEBI" id="CHEBI:60377"/>
        <dbReference type="EC" id="2.7.8.5"/>
    </reaction>
</comment>
<evidence type="ECO:0000256" key="10">
    <source>
        <dbReference type="ARBA" id="ARBA00023098"/>
    </source>
</evidence>
<reference evidence="17" key="2">
    <citation type="submission" date="2022-06" db="EMBL/GenBank/DDBJ databases">
        <title>Thermospira aquatica gen. nov., sp. nov.</title>
        <authorList>
            <person name="Ben Ali Gam Z."/>
            <person name="Labat M."/>
        </authorList>
    </citation>
    <scope>NUCLEOTIDE SEQUENCE</scope>
    <source>
        <strain evidence="17">F1F22</strain>
    </source>
</reference>
<comment type="subcellular location">
    <subcellularLocation>
        <location evidence="1">Membrane</location>
        <topology evidence="1">Multi-pass membrane protein</topology>
    </subcellularLocation>
</comment>
<accession>A0AAX3BE55</accession>
<dbReference type="InterPro" id="IPR048254">
    <property type="entry name" value="CDP_ALCOHOL_P_TRANSF_CS"/>
</dbReference>
<dbReference type="RefSeq" id="WP_271435612.1">
    <property type="nucleotide sequence ID" value="NZ_CP073355.1"/>
</dbReference>
<dbReference type="PIRSF" id="PIRSF000847">
    <property type="entry name" value="Phos_ph_gly_syn"/>
    <property type="match status" value="1"/>
</dbReference>
<evidence type="ECO:0000256" key="2">
    <source>
        <dbReference type="ARBA" id="ARBA00005042"/>
    </source>
</evidence>
<proteinExistence type="inferred from homology"/>
<comment type="similarity">
    <text evidence="3 15">Belongs to the CDP-alcohol phosphatidyltransferase class-I family.</text>
</comment>
<dbReference type="AlphaFoldDB" id="A0AAX3BE55"/>
<keyword evidence="11 16" id="KW-0472">Membrane</keyword>
<evidence type="ECO:0000256" key="16">
    <source>
        <dbReference type="SAM" id="Phobius"/>
    </source>
</evidence>
<organism evidence="17 18">
    <name type="scientific">Thermospira aquatica</name>
    <dbReference type="NCBI Taxonomy" id="2828656"/>
    <lineage>
        <taxon>Bacteria</taxon>
        <taxon>Pseudomonadati</taxon>
        <taxon>Spirochaetota</taxon>
        <taxon>Spirochaetia</taxon>
        <taxon>Brevinematales</taxon>
        <taxon>Thermospiraceae</taxon>
        <taxon>Thermospira</taxon>
    </lineage>
</organism>
<dbReference type="InterPro" id="IPR050324">
    <property type="entry name" value="CDP-alcohol_PTase-I"/>
</dbReference>
<evidence type="ECO:0000256" key="1">
    <source>
        <dbReference type="ARBA" id="ARBA00004141"/>
    </source>
</evidence>
<dbReference type="Proteomes" id="UP001056539">
    <property type="component" value="Chromosome"/>
</dbReference>
<dbReference type="GO" id="GO:0046474">
    <property type="term" value="P:glycerophospholipid biosynthetic process"/>
    <property type="evidence" value="ECO:0007669"/>
    <property type="project" value="TreeGrafter"/>
</dbReference>
<evidence type="ECO:0000256" key="5">
    <source>
        <dbReference type="ARBA" id="ARBA00014944"/>
    </source>
</evidence>
<evidence type="ECO:0000256" key="6">
    <source>
        <dbReference type="ARBA" id="ARBA00022516"/>
    </source>
</evidence>
<dbReference type="Pfam" id="PF01066">
    <property type="entry name" value="CDP-OH_P_transf"/>
    <property type="match status" value="1"/>
</dbReference>
<feature type="transmembrane region" description="Helical" evidence="16">
    <location>
        <begin position="12"/>
        <end position="32"/>
    </location>
</feature>
<dbReference type="Gene3D" id="1.20.120.1760">
    <property type="match status" value="1"/>
</dbReference>
<dbReference type="PANTHER" id="PTHR14269:SF11">
    <property type="entry name" value="CDP-DIACYLGLYCEROL--GLYCEROL-3-PHOSPHATE 3-PHOSPHATIDYLTRANSFERASE"/>
    <property type="match status" value="1"/>
</dbReference>
<dbReference type="GO" id="GO:0008444">
    <property type="term" value="F:CDP-diacylglycerol-glycerol-3-phosphate 3-phosphatidyltransferase activity"/>
    <property type="evidence" value="ECO:0007669"/>
    <property type="project" value="UniProtKB-EC"/>
</dbReference>
<keyword evidence="13" id="KW-1208">Phospholipid metabolism</keyword>
<evidence type="ECO:0000256" key="12">
    <source>
        <dbReference type="ARBA" id="ARBA00023209"/>
    </source>
</evidence>
<name>A0AAX3BE55_9SPIR</name>
<evidence type="ECO:0000313" key="17">
    <source>
        <dbReference type="EMBL" id="URA10485.1"/>
    </source>
</evidence>
<dbReference type="GO" id="GO:0016020">
    <property type="term" value="C:membrane"/>
    <property type="evidence" value="ECO:0007669"/>
    <property type="project" value="UniProtKB-SubCell"/>
</dbReference>
<feature type="transmembrane region" description="Helical" evidence="16">
    <location>
        <begin position="166"/>
        <end position="185"/>
    </location>
</feature>
<dbReference type="EMBL" id="CP073355">
    <property type="protein sequence ID" value="URA10485.1"/>
    <property type="molecule type" value="Genomic_DNA"/>
</dbReference>
<dbReference type="EC" id="2.7.8.5" evidence="4"/>
<dbReference type="PANTHER" id="PTHR14269">
    <property type="entry name" value="CDP-DIACYLGLYCEROL--GLYCEROL-3-PHOSPHATE 3-PHOSPHATIDYLTRANSFERASE-RELATED"/>
    <property type="match status" value="1"/>
</dbReference>
<evidence type="ECO:0000256" key="9">
    <source>
        <dbReference type="ARBA" id="ARBA00022989"/>
    </source>
</evidence>
<comment type="pathway">
    <text evidence="2">Phospholipid metabolism; phosphatidylglycerol biosynthesis; phosphatidylglycerol from CDP-diacylglycerol: step 1/2.</text>
</comment>
<keyword evidence="10" id="KW-0443">Lipid metabolism</keyword>
<feature type="transmembrane region" description="Helical" evidence="16">
    <location>
        <begin position="96"/>
        <end position="117"/>
    </location>
</feature>
<evidence type="ECO:0000256" key="11">
    <source>
        <dbReference type="ARBA" id="ARBA00023136"/>
    </source>
</evidence>
<evidence type="ECO:0000256" key="7">
    <source>
        <dbReference type="ARBA" id="ARBA00022679"/>
    </source>
</evidence>
<reference evidence="17" key="1">
    <citation type="submission" date="2021-04" db="EMBL/GenBank/DDBJ databases">
        <authorList>
            <person name="Postec A."/>
        </authorList>
    </citation>
    <scope>NUCLEOTIDE SEQUENCE</scope>
    <source>
        <strain evidence="17">F1F22</strain>
    </source>
</reference>
<keyword evidence="6" id="KW-0444">Lipid biosynthesis</keyword>
<keyword evidence="7 15" id="KW-0808">Transferase</keyword>
<dbReference type="InterPro" id="IPR000462">
    <property type="entry name" value="CDP-OH_P_trans"/>
</dbReference>
<feature type="transmembrane region" description="Helical" evidence="16">
    <location>
        <begin position="124"/>
        <end position="146"/>
    </location>
</feature>
<evidence type="ECO:0000256" key="15">
    <source>
        <dbReference type="RuleBase" id="RU003750"/>
    </source>
</evidence>
<evidence type="ECO:0000256" key="3">
    <source>
        <dbReference type="ARBA" id="ARBA00010441"/>
    </source>
</evidence>